<proteinExistence type="predicted"/>
<reference evidence="1 2" key="1">
    <citation type="submission" date="2022-03" db="EMBL/GenBank/DDBJ databases">
        <authorList>
            <person name="Nunn A."/>
            <person name="Chopra R."/>
            <person name="Nunn A."/>
            <person name="Contreras Garrido A."/>
        </authorList>
    </citation>
    <scope>NUCLEOTIDE SEQUENCE [LARGE SCALE GENOMIC DNA]</scope>
</reference>
<keyword evidence="2" id="KW-1185">Reference proteome</keyword>
<gene>
    <name evidence="1" type="ORF">TAV2_LOCUS23711</name>
</gene>
<accession>A0AAU9T7V6</accession>
<organism evidence="1 2">
    <name type="scientific">Thlaspi arvense</name>
    <name type="common">Field penny-cress</name>
    <dbReference type="NCBI Taxonomy" id="13288"/>
    <lineage>
        <taxon>Eukaryota</taxon>
        <taxon>Viridiplantae</taxon>
        <taxon>Streptophyta</taxon>
        <taxon>Embryophyta</taxon>
        <taxon>Tracheophyta</taxon>
        <taxon>Spermatophyta</taxon>
        <taxon>Magnoliopsida</taxon>
        <taxon>eudicotyledons</taxon>
        <taxon>Gunneridae</taxon>
        <taxon>Pentapetalae</taxon>
        <taxon>rosids</taxon>
        <taxon>malvids</taxon>
        <taxon>Brassicales</taxon>
        <taxon>Brassicaceae</taxon>
        <taxon>Thlaspideae</taxon>
        <taxon>Thlaspi</taxon>
    </lineage>
</organism>
<evidence type="ECO:0000313" key="2">
    <source>
        <dbReference type="Proteomes" id="UP000836841"/>
    </source>
</evidence>
<dbReference type="Proteomes" id="UP000836841">
    <property type="component" value="Chromosome 7"/>
</dbReference>
<dbReference type="EMBL" id="OU466863">
    <property type="protein sequence ID" value="CAH2079917.1"/>
    <property type="molecule type" value="Genomic_DNA"/>
</dbReference>
<evidence type="ECO:0000313" key="1">
    <source>
        <dbReference type="EMBL" id="CAH2079917.1"/>
    </source>
</evidence>
<sequence length="93" mass="10101">MQVIASCSLKPSPITSHENDFVGRRQLLSSACSRISQGDDVVSDRPVSSVKIGRDCKSNLHELAMKSVPSTTRRILLTNSVTSSSLTVTIREL</sequence>
<protein>
    <submittedName>
        <fullName evidence="1">Uncharacterized protein</fullName>
    </submittedName>
</protein>
<name>A0AAU9T7V6_THLAR</name>
<dbReference type="AlphaFoldDB" id="A0AAU9T7V6"/>